<gene>
    <name evidence="5" type="ORF">B0T26DRAFT_705067</name>
</gene>
<comment type="caution">
    <text evidence="5">The sequence shown here is derived from an EMBL/GenBank/DDBJ whole genome shotgun (WGS) entry which is preliminary data.</text>
</comment>
<feature type="region of interest" description="Disordered" evidence="2">
    <location>
        <begin position="115"/>
        <end position="143"/>
    </location>
</feature>
<feature type="domain" description="AAR2 N-terminal" evidence="4">
    <location>
        <begin position="153"/>
        <end position="300"/>
    </location>
</feature>
<accession>A0AA40AW35</accession>
<organism evidence="5 6">
    <name type="scientific">Lasiosphaeria miniovina</name>
    <dbReference type="NCBI Taxonomy" id="1954250"/>
    <lineage>
        <taxon>Eukaryota</taxon>
        <taxon>Fungi</taxon>
        <taxon>Dikarya</taxon>
        <taxon>Ascomycota</taxon>
        <taxon>Pezizomycotina</taxon>
        <taxon>Sordariomycetes</taxon>
        <taxon>Sordariomycetidae</taxon>
        <taxon>Sordariales</taxon>
        <taxon>Lasiosphaeriaceae</taxon>
        <taxon>Lasiosphaeria</taxon>
    </lineage>
</organism>
<dbReference type="Pfam" id="PF05282">
    <property type="entry name" value="AAR2"/>
    <property type="match status" value="1"/>
</dbReference>
<evidence type="ECO:0000259" key="4">
    <source>
        <dbReference type="Pfam" id="PF20981"/>
    </source>
</evidence>
<dbReference type="InterPro" id="IPR038514">
    <property type="entry name" value="AAR2_C_sf"/>
</dbReference>
<keyword evidence="6" id="KW-1185">Reference proteome</keyword>
<dbReference type="Gene3D" id="1.25.40.550">
    <property type="entry name" value="Aar2, C-terminal domain-like"/>
    <property type="match status" value="1"/>
</dbReference>
<dbReference type="Gene3D" id="2.60.34.20">
    <property type="match status" value="1"/>
</dbReference>
<dbReference type="CDD" id="cd13777">
    <property type="entry name" value="Aar2_N"/>
    <property type="match status" value="1"/>
</dbReference>
<proteinExistence type="inferred from homology"/>
<name>A0AA40AW35_9PEZI</name>
<dbReference type="Proteomes" id="UP001172101">
    <property type="component" value="Unassembled WGS sequence"/>
</dbReference>
<sequence length="575" mass="64133">MDQHPPAGGITWAKDTGPGNGPVADSYHTRQAGVDDRGPHITFMPDSLLPAVPQTSPSRHSPSLSRSSSSSVGVFSGAGLSKSNSTASRRLSITSHISLRAIGDIPFGELRIHTDDDASDSEATETDPRDSGNDAAEPRSPQSCLKSGEIFRLIDLPPKFTVGLDYMAITTDNKVLGFRDIPRGPHFLWVQQPRALSRCGYWYITKEEAVVRVKQWDSYNEVLGDAASQFEVRTQKASIGTIYTQLMPYDLRHRPPNSAASPTHLPSSLARDPGFENHPPSIWSQLTKAISEPFLRRVTGKRTADTWLVDSTDCVKGDSNIARNHNTASKAYKTVVGSELDFLFAQDFQDLRLLDSGSLRQLAVDTSTRIIQQLNNDKAPVAQDDIIAELQFTFITGTHLGNAACLEQWWHLVLMIVLRAYRLCILRPYLCQSLLNTLHAQLVYTEEYVEPPQRDKASSPGDVVEAGPSSERLIYQFAPQNRRKLRKALEQYKRRLDEILAPQGKKLAPEQKEVFSAFTALETWLWRHDWDLRADANDWDIGPDPAMEDSDDDQPVIVDLDENGREVGLVSFHHD</sequence>
<dbReference type="CDD" id="cd13778">
    <property type="entry name" value="Aar2_C"/>
    <property type="match status" value="1"/>
</dbReference>
<dbReference type="InterPro" id="IPR007946">
    <property type="entry name" value="AAR2"/>
</dbReference>
<evidence type="ECO:0000313" key="6">
    <source>
        <dbReference type="Proteomes" id="UP001172101"/>
    </source>
</evidence>
<comment type="similarity">
    <text evidence="1">Belongs to the AAR2 family.</text>
</comment>
<dbReference type="GeneID" id="85325003"/>
<feature type="region of interest" description="Disordered" evidence="2">
    <location>
        <begin position="1"/>
        <end position="87"/>
    </location>
</feature>
<dbReference type="EMBL" id="JAUIRO010000003">
    <property type="protein sequence ID" value="KAK0723023.1"/>
    <property type="molecule type" value="Genomic_DNA"/>
</dbReference>
<reference evidence="5" key="1">
    <citation type="submission" date="2023-06" db="EMBL/GenBank/DDBJ databases">
        <title>Genome-scale phylogeny and comparative genomics of the fungal order Sordariales.</title>
        <authorList>
            <consortium name="Lawrence Berkeley National Laboratory"/>
            <person name="Hensen N."/>
            <person name="Bonometti L."/>
            <person name="Westerberg I."/>
            <person name="Brannstrom I.O."/>
            <person name="Guillou S."/>
            <person name="Cros-Aarteil S."/>
            <person name="Calhoun S."/>
            <person name="Haridas S."/>
            <person name="Kuo A."/>
            <person name="Mondo S."/>
            <person name="Pangilinan J."/>
            <person name="Riley R."/>
            <person name="LaButti K."/>
            <person name="Andreopoulos B."/>
            <person name="Lipzen A."/>
            <person name="Chen C."/>
            <person name="Yanf M."/>
            <person name="Daum C."/>
            <person name="Ng V."/>
            <person name="Clum A."/>
            <person name="Steindorff A."/>
            <person name="Ohm R."/>
            <person name="Martin F."/>
            <person name="Silar P."/>
            <person name="Natvig D."/>
            <person name="Lalanne C."/>
            <person name="Gautier V."/>
            <person name="Ament-velasquez S.L."/>
            <person name="Kruys A."/>
            <person name="Hutchinson M.I."/>
            <person name="Powell A.J."/>
            <person name="Barry K."/>
            <person name="Miller A.N."/>
            <person name="Grigoriev I.V."/>
            <person name="Debuchy R."/>
            <person name="Gladieux P."/>
            <person name="Thoren M.H."/>
            <person name="Johannesson H."/>
        </authorList>
    </citation>
    <scope>NUCLEOTIDE SEQUENCE</scope>
    <source>
        <strain evidence="5">SMH2392-1A</strain>
    </source>
</reference>
<feature type="compositionally biased region" description="Low complexity" evidence="2">
    <location>
        <begin position="56"/>
        <end position="81"/>
    </location>
</feature>
<dbReference type="RefSeq" id="XP_060298947.1">
    <property type="nucleotide sequence ID" value="XM_060441733.1"/>
</dbReference>
<feature type="domain" description="AAR2 C-terminal" evidence="3">
    <location>
        <begin position="362"/>
        <end position="532"/>
    </location>
</feature>
<protein>
    <submittedName>
        <fullName evidence="5">AAR2 protein-domain-containing protein</fullName>
    </submittedName>
</protein>
<dbReference type="AlphaFoldDB" id="A0AA40AW35"/>
<dbReference type="PANTHER" id="PTHR12689:SF4">
    <property type="entry name" value="PROTEIN AAR2 HOMOLOG"/>
    <property type="match status" value="1"/>
</dbReference>
<evidence type="ECO:0000313" key="5">
    <source>
        <dbReference type="EMBL" id="KAK0723023.1"/>
    </source>
</evidence>
<dbReference type="GO" id="GO:0000244">
    <property type="term" value="P:spliceosomal tri-snRNP complex assembly"/>
    <property type="evidence" value="ECO:0007669"/>
    <property type="project" value="TreeGrafter"/>
</dbReference>
<dbReference type="InterPro" id="IPR038516">
    <property type="entry name" value="AAR2_N_sf"/>
</dbReference>
<dbReference type="PANTHER" id="PTHR12689">
    <property type="entry name" value="A1 CISTRON SPLICING FACTOR AAR2-RELATED"/>
    <property type="match status" value="1"/>
</dbReference>
<feature type="region of interest" description="Disordered" evidence="2">
    <location>
        <begin position="253"/>
        <end position="272"/>
    </location>
</feature>
<dbReference type="InterPro" id="IPR033648">
    <property type="entry name" value="AAR2_C"/>
</dbReference>
<evidence type="ECO:0000259" key="3">
    <source>
        <dbReference type="Pfam" id="PF05282"/>
    </source>
</evidence>
<evidence type="ECO:0000256" key="2">
    <source>
        <dbReference type="SAM" id="MobiDB-lite"/>
    </source>
</evidence>
<evidence type="ECO:0000256" key="1">
    <source>
        <dbReference type="ARBA" id="ARBA00006281"/>
    </source>
</evidence>
<dbReference type="InterPro" id="IPR033647">
    <property type="entry name" value="Aar2_N"/>
</dbReference>
<dbReference type="Pfam" id="PF20981">
    <property type="entry name" value="AAR2_1st"/>
    <property type="match status" value="1"/>
</dbReference>